<keyword evidence="5" id="KW-1185">Reference proteome</keyword>
<comment type="caution">
    <text evidence="4">The sequence shown here is derived from an EMBL/GenBank/DDBJ whole genome shotgun (WGS) entry which is preliminary data.</text>
</comment>
<protein>
    <submittedName>
        <fullName evidence="4">TetR/AcrR family transcriptional regulator</fullName>
    </submittedName>
</protein>
<evidence type="ECO:0000313" key="4">
    <source>
        <dbReference type="EMBL" id="MEQ2510735.1"/>
    </source>
</evidence>
<keyword evidence="1 2" id="KW-0238">DNA-binding</keyword>
<reference evidence="4 5" key="1">
    <citation type="submission" date="2024-03" db="EMBL/GenBank/DDBJ databases">
        <title>Human intestinal bacterial collection.</title>
        <authorList>
            <person name="Pauvert C."/>
            <person name="Hitch T.C.A."/>
            <person name="Clavel T."/>
        </authorList>
    </citation>
    <scope>NUCLEOTIDE SEQUENCE [LARGE SCALE GENOMIC DNA]</scope>
    <source>
        <strain evidence="4 5">CLA-AA-H192</strain>
    </source>
</reference>
<sequence>MQRKEINTKDRRTKYTRSVIREALMGLLRIKPYSKITVTELCRLADINRGTFYIHYFDVDDVLDDIVTESFSDVSQTIGHVLCPQKETCTYPFCQKVQENKELWPLFMDETVSERIIKQLAGKSKEGFVSYLMQHSDLTFEQAESIFYFQIHGCLTINRLMLQNNCRDWHNVQQTIDRFIRAGLQEFLQDGE</sequence>
<dbReference type="Gene3D" id="1.10.357.10">
    <property type="entry name" value="Tetracycline Repressor, domain 2"/>
    <property type="match status" value="1"/>
</dbReference>
<dbReference type="RefSeq" id="WP_349135416.1">
    <property type="nucleotide sequence ID" value="NZ_JBBMFF010000182.1"/>
</dbReference>
<evidence type="ECO:0000259" key="3">
    <source>
        <dbReference type="PROSITE" id="PS50977"/>
    </source>
</evidence>
<name>A0ABV1G5T4_9FIRM</name>
<dbReference type="PANTHER" id="PTHR43479">
    <property type="entry name" value="ACREF/ENVCD OPERON REPRESSOR-RELATED"/>
    <property type="match status" value="1"/>
</dbReference>
<dbReference type="InterPro" id="IPR001647">
    <property type="entry name" value="HTH_TetR"/>
</dbReference>
<evidence type="ECO:0000256" key="1">
    <source>
        <dbReference type="ARBA" id="ARBA00023125"/>
    </source>
</evidence>
<accession>A0ABV1G5T4</accession>
<feature type="domain" description="HTH tetR-type" evidence="3">
    <location>
        <begin position="14"/>
        <end position="74"/>
    </location>
</feature>
<dbReference type="EMBL" id="JBBMFF010000182">
    <property type="protein sequence ID" value="MEQ2510735.1"/>
    <property type="molecule type" value="Genomic_DNA"/>
</dbReference>
<dbReference type="PROSITE" id="PS50977">
    <property type="entry name" value="HTH_TETR_2"/>
    <property type="match status" value="1"/>
</dbReference>
<organism evidence="4 5">
    <name type="scientific">Faecousia intestinalis</name>
    <dbReference type="NCBI Taxonomy" id="3133167"/>
    <lineage>
        <taxon>Bacteria</taxon>
        <taxon>Bacillati</taxon>
        <taxon>Bacillota</taxon>
        <taxon>Clostridia</taxon>
        <taxon>Eubacteriales</taxon>
        <taxon>Oscillospiraceae</taxon>
        <taxon>Faecousia</taxon>
    </lineage>
</organism>
<dbReference type="PANTHER" id="PTHR43479:SF7">
    <property type="entry name" value="TETR-FAMILY TRANSCRIPTIONAL REGULATOR"/>
    <property type="match status" value="1"/>
</dbReference>
<dbReference type="InterPro" id="IPR050624">
    <property type="entry name" value="HTH-type_Tx_Regulator"/>
</dbReference>
<dbReference type="Proteomes" id="UP001491552">
    <property type="component" value="Unassembled WGS sequence"/>
</dbReference>
<evidence type="ECO:0000313" key="5">
    <source>
        <dbReference type="Proteomes" id="UP001491552"/>
    </source>
</evidence>
<proteinExistence type="predicted"/>
<gene>
    <name evidence="4" type="ORF">WMO66_05650</name>
</gene>
<evidence type="ECO:0000256" key="2">
    <source>
        <dbReference type="PROSITE-ProRule" id="PRU00335"/>
    </source>
</evidence>
<dbReference type="SUPFAM" id="SSF46689">
    <property type="entry name" value="Homeodomain-like"/>
    <property type="match status" value="1"/>
</dbReference>
<feature type="DNA-binding region" description="H-T-H motif" evidence="2">
    <location>
        <begin position="37"/>
        <end position="56"/>
    </location>
</feature>
<dbReference type="InterPro" id="IPR009057">
    <property type="entry name" value="Homeodomain-like_sf"/>
</dbReference>